<accession>A0A380IWZ6</accession>
<dbReference type="Proteomes" id="UP000268870">
    <property type="component" value="Chromosome"/>
</dbReference>
<evidence type="ECO:0000313" key="1">
    <source>
        <dbReference type="EMBL" id="VED64796.1"/>
    </source>
</evidence>
<gene>
    <name evidence="1" type="ORF">NCTC8184_00824</name>
    <name evidence="2" type="ORF">NCTC8184_02245</name>
</gene>
<evidence type="ECO:0000313" key="3">
    <source>
        <dbReference type="Proteomes" id="UP000268870"/>
    </source>
</evidence>
<sequence>MDKQTIFYCYRMTHDYGINPCVFTENYDTTPNLLTEGGCMLQLRRNIKKNWADKINSKSVDAYIMAVAGHSNDGKKWRDDQGMFITPKYNHLIFVAKISEILTMKEYLLSPKSNNRRDAYTYQWLIEKNGLNQSSFMNEIVILADRFNYFGKSPLEIPKEILDFFPMGERARMNGKPFPRWNAKNGFYNSEERFTDVLELMEFAETILGSQNKVMDLPYHPFFIRGKEL</sequence>
<evidence type="ECO:0000313" key="2">
    <source>
        <dbReference type="EMBL" id="VED66159.1"/>
    </source>
</evidence>
<dbReference type="EMBL" id="LR134265">
    <property type="protein sequence ID" value="VED64796.1"/>
    <property type="molecule type" value="Genomic_DNA"/>
</dbReference>
<dbReference type="AlphaFoldDB" id="A0A380IWZ6"/>
<organism evidence="1 3">
    <name type="scientific">Streptococcus agalactiae</name>
    <dbReference type="NCBI Taxonomy" id="1311"/>
    <lineage>
        <taxon>Bacteria</taxon>
        <taxon>Bacillati</taxon>
        <taxon>Bacillota</taxon>
        <taxon>Bacilli</taxon>
        <taxon>Lactobacillales</taxon>
        <taxon>Streptococcaceae</taxon>
        <taxon>Streptococcus</taxon>
    </lineage>
</organism>
<name>A0A380IWZ6_STRAG</name>
<dbReference type="EMBL" id="LR134265">
    <property type="protein sequence ID" value="VED66159.1"/>
    <property type="molecule type" value="Genomic_DNA"/>
</dbReference>
<protein>
    <submittedName>
        <fullName evidence="1">Uncharacterized protein</fullName>
    </submittedName>
</protein>
<proteinExistence type="predicted"/>
<reference evidence="1 3" key="1">
    <citation type="submission" date="2018-12" db="EMBL/GenBank/DDBJ databases">
        <authorList>
            <consortium name="Pathogen Informatics"/>
        </authorList>
    </citation>
    <scope>NUCLEOTIDE SEQUENCE [LARGE SCALE GENOMIC DNA]</scope>
    <source>
        <strain evidence="1 3">NCTC8184</strain>
    </source>
</reference>